<dbReference type="EMBL" id="WNYA01000001">
    <property type="protein sequence ID" value="KAG8594111.1"/>
    <property type="molecule type" value="Genomic_DNA"/>
</dbReference>
<gene>
    <name evidence="1" type="ORF">GDO81_001078</name>
</gene>
<protein>
    <submittedName>
        <fullName evidence="1">Uncharacterized protein</fullName>
    </submittedName>
</protein>
<reference evidence="1" key="1">
    <citation type="thesis" date="2020" institute="ProQuest LLC" country="789 East Eisenhower Parkway, Ann Arbor, MI, USA">
        <title>Comparative Genomics and Chromosome Evolution.</title>
        <authorList>
            <person name="Mudd A.B."/>
        </authorList>
    </citation>
    <scope>NUCLEOTIDE SEQUENCE</scope>
    <source>
        <strain evidence="1">237g6f4</strain>
        <tissue evidence="1">Blood</tissue>
    </source>
</reference>
<evidence type="ECO:0000313" key="2">
    <source>
        <dbReference type="Proteomes" id="UP000824782"/>
    </source>
</evidence>
<name>A0AAV7DBF4_ENGPU</name>
<sequence>MKSVPNSNLSLPLSVNKEPSKCQSVSECKDIDINVPCAQQRFPDVREGKNSQKVFFKYDIPSVIESMNKATALVHHRKDTLKKIFNDILDGRRYRHGLGIG</sequence>
<accession>A0AAV7DBF4</accession>
<proteinExistence type="predicted"/>
<keyword evidence="2" id="KW-1185">Reference proteome</keyword>
<organism evidence="1 2">
    <name type="scientific">Engystomops pustulosus</name>
    <name type="common">Tungara frog</name>
    <name type="synonym">Physalaemus pustulosus</name>
    <dbReference type="NCBI Taxonomy" id="76066"/>
    <lineage>
        <taxon>Eukaryota</taxon>
        <taxon>Metazoa</taxon>
        <taxon>Chordata</taxon>
        <taxon>Craniata</taxon>
        <taxon>Vertebrata</taxon>
        <taxon>Euteleostomi</taxon>
        <taxon>Amphibia</taxon>
        <taxon>Batrachia</taxon>
        <taxon>Anura</taxon>
        <taxon>Neobatrachia</taxon>
        <taxon>Hyloidea</taxon>
        <taxon>Leptodactylidae</taxon>
        <taxon>Leiuperinae</taxon>
        <taxon>Engystomops</taxon>
    </lineage>
</organism>
<evidence type="ECO:0000313" key="1">
    <source>
        <dbReference type="EMBL" id="KAG8594111.1"/>
    </source>
</evidence>
<dbReference type="Proteomes" id="UP000824782">
    <property type="component" value="Unassembled WGS sequence"/>
</dbReference>
<comment type="caution">
    <text evidence="1">The sequence shown here is derived from an EMBL/GenBank/DDBJ whole genome shotgun (WGS) entry which is preliminary data.</text>
</comment>
<dbReference type="AlphaFoldDB" id="A0AAV7DBF4"/>